<dbReference type="InterPro" id="IPR054156">
    <property type="entry name" value="YxaF_TetR_C"/>
</dbReference>
<evidence type="ECO:0000313" key="7">
    <source>
        <dbReference type="Proteomes" id="UP000295131"/>
    </source>
</evidence>
<gene>
    <name evidence="6" type="ORF">E2A64_01070</name>
</gene>
<comment type="caution">
    <text evidence="6">The sequence shown here is derived from an EMBL/GenBank/DDBJ whole genome shotgun (WGS) entry which is preliminary data.</text>
</comment>
<name>A0A4R5PLE5_9HYPH</name>
<dbReference type="PROSITE" id="PS50977">
    <property type="entry name" value="HTH_TETR_2"/>
    <property type="match status" value="1"/>
</dbReference>
<dbReference type="SUPFAM" id="SSF46689">
    <property type="entry name" value="Homeodomain-like"/>
    <property type="match status" value="1"/>
</dbReference>
<sequence length="196" mass="21278">MAKKGDERREAIAAAAADLFWRCSFAGSSIGDIARAAGVPQGNMFYYYKTKADIALAVADIFLSETSALVAEAANVSTEAEERCRFLLRRLQQSNRSRMERGCPISLAVRDFRDGAPDASARAAESFTRLMEFLAGEFGRSGQRPSQALSHARSLIAEWQGGIALAHAFSDMTILAESFRRMDATLGRAFSGNQPG</sequence>
<organism evidence="6 7">
    <name type="scientific">Pseudohoeflea suaedae</name>
    <dbReference type="NCBI Taxonomy" id="877384"/>
    <lineage>
        <taxon>Bacteria</taxon>
        <taxon>Pseudomonadati</taxon>
        <taxon>Pseudomonadota</taxon>
        <taxon>Alphaproteobacteria</taxon>
        <taxon>Hyphomicrobiales</taxon>
        <taxon>Rhizobiaceae</taxon>
        <taxon>Pseudohoeflea</taxon>
    </lineage>
</organism>
<dbReference type="InterPro" id="IPR036271">
    <property type="entry name" value="Tet_transcr_reg_TetR-rel_C_sf"/>
</dbReference>
<feature type="DNA-binding region" description="H-T-H motif" evidence="4">
    <location>
        <begin position="29"/>
        <end position="48"/>
    </location>
</feature>
<keyword evidence="3" id="KW-0804">Transcription</keyword>
<dbReference type="GO" id="GO:0003677">
    <property type="term" value="F:DNA binding"/>
    <property type="evidence" value="ECO:0007669"/>
    <property type="project" value="UniProtKB-UniRule"/>
</dbReference>
<feature type="domain" description="HTH tetR-type" evidence="5">
    <location>
        <begin position="6"/>
        <end position="66"/>
    </location>
</feature>
<dbReference type="PANTHER" id="PTHR47506">
    <property type="entry name" value="TRANSCRIPTIONAL REGULATORY PROTEIN"/>
    <property type="match status" value="1"/>
</dbReference>
<dbReference type="InterPro" id="IPR001647">
    <property type="entry name" value="HTH_TetR"/>
</dbReference>
<evidence type="ECO:0000256" key="4">
    <source>
        <dbReference type="PROSITE-ProRule" id="PRU00335"/>
    </source>
</evidence>
<reference evidence="6 7" key="1">
    <citation type="journal article" date="2013" name="Int. J. Syst. Evol. Microbiol.">
        <title>Hoeflea suaedae sp. nov., an endophytic bacterium isolated from the root of the halophyte Suaeda maritima.</title>
        <authorList>
            <person name="Chung E.J."/>
            <person name="Park J.A."/>
            <person name="Pramanik P."/>
            <person name="Bibi F."/>
            <person name="Jeon C.O."/>
            <person name="Chung Y.R."/>
        </authorList>
    </citation>
    <scope>NUCLEOTIDE SEQUENCE [LARGE SCALE GENOMIC DNA]</scope>
    <source>
        <strain evidence="6 7">YC6898</strain>
    </source>
</reference>
<dbReference type="Pfam" id="PF21993">
    <property type="entry name" value="TetR_C_13_2"/>
    <property type="match status" value="1"/>
</dbReference>
<keyword evidence="2 4" id="KW-0238">DNA-binding</keyword>
<evidence type="ECO:0000259" key="5">
    <source>
        <dbReference type="PROSITE" id="PS50977"/>
    </source>
</evidence>
<proteinExistence type="predicted"/>
<keyword evidence="1" id="KW-0805">Transcription regulation</keyword>
<dbReference type="EMBL" id="SMSI01000001">
    <property type="protein sequence ID" value="TDH37764.1"/>
    <property type="molecule type" value="Genomic_DNA"/>
</dbReference>
<dbReference type="SUPFAM" id="SSF48498">
    <property type="entry name" value="Tetracyclin repressor-like, C-terminal domain"/>
    <property type="match status" value="1"/>
</dbReference>
<evidence type="ECO:0000256" key="1">
    <source>
        <dbReference type="ARBA" id="ARBA00023015"/>
    </source>
</evidence>
<dbReference type="Proteomes" id="UP000295131">
    <property type="component" value="Unassembled WGS sequence"/>
</dbReference>
<dbReference type="Pfam" id="PF00440">
    <property type="entry name" value="TetR_N"/>
    <property type="match status" value="1"/>
</dbReference>
<evidence type="ECO:0000256" key="3">
    <source>
        <dbReference type="ARBA" id="ARBA00023163"/>
    </source>
</evidence>
<dbReference type="Gene3D" id="1.10.357.10">
    <property type="entry name" value="Tetracycline Repressor, domain 2"/>
    <property type="match status" value="1"/>
</dbReference>
<dbReference type="PANTHER" id="PTHR47506:SF3">
    <property type="entry name" value="HTH-TYPE TRANSCRIPTIONAL REGULATOR LMRA"/>
    <property type="match status" value="1"/>
</dbReference>
<protein>
    <submittedName>
        <fullName evidence="6">TetR/AcrR family transcriptional regulator</fullName>
    </submittedName>
</protein>
<dbReference type="RefSeq" id="WP_133282601.1">
    <property type="nucleotide sequence ID" value="NZ_SMSI01000001.1"/>
</dbReference>
<accession>A0A4R5PLE5</accession>
<dbReference type="OrthoDB" id="9811084at2"/>
<evidence type="ECO:0000313" key="6">
    <source>
        <dbReference type="EMBL" id="TDH37764.1"/>
    </source>
</evidence>
<evidence type="ECO:0000256" key="2">
    <source>
        <dbReference type="ARBA" id="ARBA00023125"/>
    </source>
</evidence>
<keyword evidence="7" id="KW-1185">Reference proteome</keyword>
<dbReference type="AlphaFoldDB" id="A0A4R5PLE5"/>
<dbReference type="InterPro" id="IPR009057">
    <property type="entry name" value="Homeodomain-like_sf"/>
</dbReference>